<organism evidence="2 3">
    <name type="scientific">Saliphagus infecundisoli</name>
    <dbReference type="NCBI Taxonomy" id="1849069"/>
    <lineage>
        <taxon>Archaea</taxon>
        <taxon>Methanobacteriati</taxon>
        <taxon>Methanobacteriota</taxon>
        <taxon>Stenosarchaea group</taxon>
        <taxon>Halobacteria</taxon>
        <taxon>Halobacteriales</taxon>
        <taxon>Natrialbaceae</taxon>
        <taxon>Saliphagus</taxon>
    </lineage>
</organism>
<feature type="compositionally biased region" description="Polar residues" evidence="1">
    <location>
        <begin position="66"/>
        <end position="77"/>
    </location>
</feature>
<feature type="region of interest" description="Disordered" evidence="1">
    <location>
        <begin position="9"/>
        <end position="108"/>
    </location>
</feature>
<proteinExistence type="predicted"/>
<evidence type="ECO:0000313" key="3">
    <source>
        <dbReference type="Proteomes" id="UP001595925"/>
    </source>
</evidence>
<dbReference type="PROSITE" id="PS51257">
    <property type="entry name" value="PROKAR_LIPOPROTEIN"/>
    <property type="match status" value="1"/>
</dbReference>
<feature type="compositionally biased region" description="Low complexity" evidence="1">
    <location>
        <begin position="9"/>
        <end position="30"/>
    </location>
</feature>
<evidence type="ECO:0000256" key="1">
    <source>
        <dbReference type="SAM" id="MobiDB-lite"/>
    </source>
</evidence>
<gene>
    <name evidence="2" type="ORF">ACFPFO_02095</name>
</gene>
<sequence>MKRRALLIAGVGVLGGCLQNSTDTTQSSDGTDQDEEADGTDQENESNGPTEGPDSNTTNQNDTSNGPTQDNATNESAQEADGNGTDRSERDRERRTYDIEADPPSDSPIRYEFEVIQPEIHSSESPLTVTVSISNPTDETIRYSTKGNAVAENVTYEEFILIPNEEDTYSFDERERLWFESETRDSTGSYESGELDPDETLSRELVLVRRQHEDFPETVPSQLWFATTVVVENGGTGGEDDSEDAYGFSFSLVSTRKQDKNIQYDPVRESRAYEVDPETSSESPIRHEFEVTQPDIHSPESPLTVTVSISNPTDETIVYRDRRAALGRALTSDDFILVSPDENEYAFNEKERLWFAIGSVGTTDTSLLGELEPDETRSQELVLVRLSHEGFPGTVPSEFEFSTSLGVADEGSERITDYQHTVAFSLVAT</sequence>
<keyword evidence="3" id="KW-1185">Reference proteome</keyword>
<evidence type="ECO:0008006" key="4">
    <source>
        <dbReference type="Google" id="ProtNLM"/>
    </source>
</evidence>
<feature type="compositionally biased region" description="Low complexity" evidence="1">
    <location>
        <begin position="54"/>
        <end position="65"/>
    </location>
</feature>
<protein>
    <recommendedName>
        <fullName evidence="4">DUF4352 domain-containing protein</fullName>
    </recommendedName>
</protein>
<reference evidence="2 3" key="1">
    <citation type="journal article" date="2019" name="Int. J. Syst. Evol. Microbiol.">
        <title>The Global Catalogue of Microorganisms (GCM) 10K type strain sequencing project: providing services to taxonomists for standard genome sequencing and annotation.</title>
        <authorList>
            <consortium name="The Broad Institute Genomics Platform"/>
            <consortium name="The Broad Institute Genome Sequencing Center for Infectious Disease"/>
            <person name="Wu L."/>
            <person name="Ma J."/>
        </authorList>
    </citation>
    <scope>NUCLEOTIDE SEQUENCE [LARGE SCALE GENOMIC DNA]</scope>
    <source>
        <strain evidence="2 3">CGMCC 1.15824</strain>
    </source>
</reference>
<dbReference type="AlphaFoldDB" id="A0ABD5QA08"/>
<dbReference type="Proteomes" id="UP001595925">
    <property type="component" value="Unassembled WGS sequence"/>
</dbReference>
<dbReference type="EMBL" id="JBHSJG010000005">
    <property type="protein sequence ID" value="MFC4986586.1"/>
    <property type="molecule type" value="Genomic_DNA"/>
</dbReference>
<dbReference type="RefSeq" id="WP_224828058.1">
    <property type="nucleotide sequence ID" value="NZ_JAIVEF010000003.1"/>
</dbReference>
<evidence type="ECO:0000313" key="2">
    <source>
        <dbReference type="EMBL" id="MFC4986586.1"/>
    </source>
</evidence>
<accession>A0ABD5QA08</accession>
<name>A0ABD5QA08_9EURY</name>
<feature type="compositionally biased region" description="Basic and acidic residues" evidence="1">
    <location>
        <begin position="84"/>
        <end position="98"/>
    </location>
</feature>
<feature type="compositionally biased region" description="Acidic residues" evidence="1">
    <location>
        <begin position="31"/>
        <end position="44"/>
    </location>
</feature>
<comment type="caution">
    <text evidence="2">The sequence shown here is derived from an EMBL/GenBank/DDBJ whole genome shotgun (WGS) entry which is preliminary data.</text>
</comment>